<dbReference type="VEuPathDB" id="VectorBase:GPPI041545"/>
<dbReference type="EMBL" id="JXJN01021163">
    <property type="status" value="NOT_ANNOTATED_CDS"/>
    <property type="molecule type" value="Genomic_DNA"/>
</dbReference>
<proteinExistence type="predicted"/>
<keyword evidence="2" id="KW-1185">Reference proteome</keyword>
<reference evidence="1" key="2">
    <citation type="submission" date="2020-05" db="UniProtKB">
        <authorList>
            <consortium name="EnsemblMetazoa"/>
        </authorList>
    </citation>
    <scope>IDENTIFICATION</scope>
    <source>
        <strain evidence="1">IAEA</strain>
    </source>
</reference>
<sequence length="161" mass="18476">MVNEPLVLLGMGAFMCFRFRYFIDCFKRVVKDAEDINNMRFLLTHHLPCVPFWVHLNRTGRRSSICLANTSLSNEKHDAVFKTYIVLIIISTAVKAEKVERVHGYIKKHHGSVPHGHKPLNSHAHPHTFAHKKLQLTARIYDRTSVVIKVRSSIPGNRPNS</sequence>
<evidence type="ECO:0000313" key="1">
    <source>
        <dbReference type="EnsemblMetazoa" id="GPPI041545-PA"/>
    </source>
</evidence>
<protein>
    <submittedName>
        <fullName evidence="1">Uncharacterized protein</fullName>
    </submittedName>
</protein>
<organism evidence="1 2">
    <name type="scientific">Glossina palpalis gambiensis</name>
    <dbReference type="NCBI Taxonomy" id="67801"/>
    <lineage>
        <taxon>Eukaryota</taxon>
        <taxon>Metazoa</taxon>
        <taxon>Ecdysozoa</taxon>
        <taxon>Arthropoda</taxon>
        <taxon>Hexapoda</taxon>
        <taxon>Insecta</taxon>
        <taxon>Pterygota</taxon>
        <taxon>Neoptera</taxon>
        <taxon>Endopterygota</taxon>
        <taxon>Diptera</taxon>
        <taxon>Brachycera</taxon>
        <taxon>Muscomorpha</taxon>
        <taxon>Hippoboscoidea</taxon>
        <taxon>Glossinidae</taxon>
        <taxon>Glossina</taxon>
    </lineage>
</organism>
<accession>A0A1B0BV94</accession>
<evidence type="ECO:0000313" key="2">
    <source>
        <dbReference type="Proteomes" id="UP000092460"/>
    </source>
</evidence>
<dbReference type="EnsemblMetazoa" id="GPPI041545-RA">
    <property type="protein sequence ID" value="GPPI041545-PA"/>
    <property type="gene ID" value="GPPI041545"/>
</dbReference>
<dbReference type="Proteomes" id="UP000092460">
    <property type="component" value="Unassembled WGS sequence"/>
</dbReference>
<name>A0A1B0BV94_9MUSC</name>
<reference evidence="2" key="1">
    <citation type="submission" date="2015-01" db="EMBL/GenBank/DDBJ databases">
        <authorList>
            <person name="Aksoy S."/>
            <person name="Warren W."/>
            <person name="Wilson R.K."/>
        </authorList>
    </citation>
    <scope>NUCLEOTIDE SEQUENCE [LARGE SCALE GENOMIC DNA]</scope>
    <source>
        <strain evidence="2">IAEA</strain>
    </source>
</reference>
<dbReference type="AlphaFoldDB" id="A0A1B0BV94"/>